<evidence type="ECO:0000313" key="3">
    <source>
        <dbReference type="Proteomes" id="UP000019265"/>
    </source>
</evidence>
<dbReference type="NCBIfam" id="NF038029">
    <property type="entry name" value="LP_plasma"/>
    <property type="match status" value="1"/>
</dbReference>
<dbReference type="OrthoDB" id="387392at2"/>
<dbReference type="PROSITE" id="PS51257">
    <property type="entry name" value="PROKAR_LIPOPROTEIN"/>
    <property type="match status" value="1"/>
</dbReference>
<name>W6ABA2_9MOLU</name>
<keyword evidence="1" id="KW-0732">Signal</keyword>
<feature type="signal peptide" evidence="1">
    <location>
        <begin position="1"/>
        <end position="22"/>
    </location>
</feature>
<sequence>MRKLLTILGAISLTASAGSATAACTIKESFNFENAYKVNNINNLAIATAQASKSLALNSENGFDSDFISNNYLAPAVIEDTFENFETKEFNNSKRLRFNKVFKTYFNTISPINKNEITTDLNLDGGKKPSAGSLLDSIAGFSSVIEMIAKGNFFEGIVGLISKTEMIAKVLDPLLAKTIAGLLSKEILQSFGQAFDLGVYEGMTFQDVLQNGMNSLSNGMARIFLKDKNIEYAKIGVKNSKENTNLALENLTNVLLNFSSVDFQFDIAENLEAFAEIIHFGIILMVYINQFDQYRTHKVSNPAQLFVDGQKNLTTLKSVRNKKFEINDSLINIKQLVANCSFYLNPDEDDPNGYNFQRLISILFEGETNIFVRKSAGINWLVKPVIKVLEKLSPEISKFSGQTEHIFISLLNDMARQDNINDILNIISLIEGTLPDDMKAIIANIKADEAIKNNLYKEIYREDGIYRLGVIFGLNPSEDFGNLSIKNFLNNSTGILLDPAAKALEVSRYEVVSSNNVINLQTLGKMFNSLAQDEEWKDNNGKKVTTTVLEHALLDSKNFFEVLGFDPENKNFKENSSLSLLKKFLSEGLESFKEVDTIFRAASEKTVNKNNILLAEIQSSLITESWSFEIENSELFHDDLIKNFSIVLNHETEDKTFSYNISAKRINSGYFKIDSFLKRNS</sequence>
<dbReference type="STRING" id="1276257.SSABA_v1c08670"/>
<feature type="chain" id="PRO_5004875741" description="MOLPALP family lipoprotein" evidence="1">
    <location>
        <begin position="23"/>
        <end position="681"/>
    </location>
</feature>
<dbReference type="Proteomes" id="UP000019265">
    <property type="component" value="Chromosome"/>
</dbReference>
<reference evidence="2 3" key="1">
    <citation type="journal article" date="2014" name="Genome Biol. Evol.">
        <title>Molecular evolution of the substrate utilization strategies and putative virulence factors in mosquito-associated Spiroplasma species.</title>
        <authorList>
            <person name="Chang T.H."/>
            <person name="Lo W.S."/>
            <person name="Ku C."/>
            <person name="Chen L.L."/>
            <person name="Kuo C.H."/>
        </authorList>
    </citation>
    <scope>NUCLEOTIDE SEQUENCE [LARGE SCALE GENOMIC DNA]</scope>
    <source>
        <strain evidence="2">Ar-1343</strain>
    </source>
</reference>
<dbReference type="InterPro" id="IPR054816">
    <property type="entry name" value="Lipoprotein_mollicutes-type_CS"/>
</dbReference>
<dbReference type="InterPro" id="IPR030893">
    <property type="entry name" value="Mollicu_LP"/>
</dbReference>
<dbReference type="PATRIC" id="fig|1276257.3.peg.879"/>
<evidence type="ECO:0000313" key="2">
    <source>
        <dbReference type="EMBL" id="AHI54266.1"/>
    </source>
</evidence>
<dbReference type="HOGENOM" id="CLU_344792_0_0_14"/>
<gene>
    <name evidence="2" type="ORF">SSABA_v1c08670</name>
</gene>
<protein>
    <recommendedName>
        <fullName evidence="4">MOLPALP family lipoprotein</fullName>
    </recommendedName>
</protein>
<dbReference type="NCBIfam" id="TIGR04547">
    <property type="entry name" value="Mollicu_LP"/>
    <property type="match status" value="1"/>
</dbReference>
<dbReference type="AlphaFoldDB" id="W6ABA2"/>
<evidence type="ECO:0008006" key="4">
    <source>
        <dbReference type="Google" id="ProtNLM"/>
    </source>
</evidence>
<proteinExistence type="predicted"/>
<accession>W6ABA2</accession>
<dbReference type="EMBL" id="CP006934">
    <property type="protein sequence ID" value="AHI54266.1"/>
    <property type="molecule type" value="Genomic_DNA"/>
</dbReference>
<evidence type="ECO:0000256" key="1">
    <source>
        <dbReference type="SAM" id="SignalP"/>
    </source>
</evidence>
<dbReference type="KEGG" id="ssab:SSABA_v1c08670"/>
<dbReference type="RefSeq" id="WP_025251402.1">
    <property type="nucleotide sequence ID" value="NZ_CP006934.1"/>
</dbReference>
<keyword evidence="3" id="KW-1185">Reference proteome</keyword>
<organism evidence="2 3">
    <name type="scientific">Spiroplasma sabaudiense Ar-1343</name>
    <dbReference type="NCBI Taxonomy" id="1276257"/>
    <lineage>
        <taxon>Bacteria</taxon>
        <taxon>Bacillati</taxon>
        <taxon>Mycoplasmatota</taxon>
        <taxon>Mollicutes</taxon>
        <taxon>Entomoplasmatales</taxon>
        <taxon>Spiroplasmataceae</taxon>
        <taxon>Spiroplasma</taxon>
    </lineage>
</organism>